<dbReference type="RefSeq" id="WP_345111696.1">
    <property type="nucleotide sequence ID" value="NZ_BAABDH010000020.1"/>
</dbReference>
<dbReference type="EMBL" id="BAABDH010000020">
    <property type="protein sequence ID" value="GAA3928719.1"/>
    <property type="molecule type" value="Genomic_DNA"/>
</dbReference>
<proteinExistence type="predicted"/>
<dbReference type="Proteomes" id="UP001499909">
    <property type="component" value="Unassembled WGS sequence"/>
</dbReference>
<gene>
    <name evidence="1" type="ORF">GCM10022406_12870</name>
</gene>
<protein>
    <submittedName>
        <fullName evidence="1">Uncharacterized protein</fullName>
    </submittedName>
</protein>
<reference evidence="2" key="1">
    <citation type="journal article" date="2019" name="Int. J. Syst. Evol. Microbiol.">
        <title>The Global Catalogue of Microorganisms (GCM) 10K type strain sequencing project: providing services to taxonomists for standard genome sequencing and annotation.</title>
        <authorList>
            <consortium name="The Broad Institute Genomics Platform"/>
            <consortium name="The Broad Institute Genome Sequencing Center for Infectious Disease"/>
            <person name="Wu L."/>
            <person name="Ma J."/>
        </authorList>
    </citation>
    <scope>NUCLEOTIDE SEQUENCE [LARGE SCALE GENOMIC DNA]</scope>
    <source>
        <strain evidence="2">JCM 17214</strain>
    </source>
</reference>
<evidence type="ECO:0000313" key="2">
    <source>
        <dbReference type="Proteomes" id="UP001499909"/>
    </source>
</evidence>
<comment type="caution">
    <text evidence="1">The sequence shown here is derived from an EMBL/GenBank/DDBJ whole genome shotgun (WGS) entry which is preliminary data.</text>
</comment>
<evidence type="ECO:0000313" key="1">
    <source>
        <dbReference type="EMBL" id="GAA3928719.1"/>
    </source>
</evidence>
<organism evidence="1 2">
    <name type="scientific">Hymenobacter algoricola</name>
    <dbReference type="NCBI Taxonomy" id="486267"/>
    <lineage>
        <taxon>Bacteria</taxon>
        <taxon>Pseudomonadati</taxon>
        <taxon>Bacteroidota</taxon>
        <taxon>Cytophagia</taxon>
        <taxon>Cytophagales</taxon>
        <taxon>Hymenobacteraceae</taxon>
        <taxon>Hymenobacter</taxon>
    </lineage>
</organism>
<accession>A0ABP7MV61</accession>
<sequence length="179" mass="19286">MPSSPDQLTYEYQMRDHLGNLRVAFRATAGRETTGLSFEQDEVEGDYSHFRNIAASRADYSSFPGSSRPTVASGSVGTKVGAITNSQFAPTTSVPVNDGEQIKIKVYYSTPYGPQVGRPVTIPPPPVRIQPQWALVPALVTPPVSSTEKGAHRIPHLAPAVQVSMTGLLAKLARCIVPR</sequence>
<keyword evidence="2" id="KW-1185">Reference proteome</keyword>
<name>A0ABP7MV61_9BACT</name>